<reference evidence="1" key="1">
    <citation type="journal article" date="2021" name="Proc. Natl. Acad. Sci. U.S.A.">
        <title>A Catalog of Tens of Thousands of Viruses from Human Metagenomes Reveals Hidden Associations with Chronic Diseases.</title>
        <authorList>
            <person name="Tisza M.J."/>
            <person name="Buck C.B."/>
        </authorList>
    </citation>
    <scope>NUCLEOTIDE SEQUENCE</scope>
    <source>
        <strain evidence="1">CtBM815</strain>
    </source>
</reference>
<sequence>MSQQLIECRHKPLFLFYANIHLSLRKHHSSYT</sequence>
<proteinExistence type="predicted"/>
<accession>A0A8S5RKH5</accession>
<dbReference type="EMBL" id="BK059109">
    <property type="protein sequence ID" value="DAE31601.1"/>
    <property type="molecule type" value="Genomic_DNA"/>
</dbReference>
<organism evidence="1">
    <name type="scientific">virus sp. ctBM815</name>
    <dbReference type="NCBI Taxonomy" id="2825806"/>
    <lineage>
        <taxon>Viruses</taxon>
    </lineage>
</organism>
<protein>
    <submittedName>
        <fullName evidence="1">Uncharacterized protein</fullName>
    </submittedName>
</protein>
<evidence type="ECO:0000313" key="1">
    <source>
        <dbReference type="EMBL" id="DAE31601.1"/>
    </source>
</evidence>
<name>A0A8S5RKH5_9VIRU</name>